<dbReference type="InterPro" id="IPR025886">
    <property type="entry name" value="PP2-like"/>
</dbReference>
<dbReference type="InterPro" id="IPR036047">
    <property type="entry name" value="F-box-like_dom_sf"/>
</dbReference>
<keyword evidence="3" id="KW-1185">Reference proteome</keyword>
<reference evidence="2" key="1">
    <citation type="submission" date="2022-08" db="EMBL/GenBank/DDBJ databases">
        <authorList>
            <person name="Gutierrez-Valencia J."/>
        </authorList>
    </citation>
    <scope>NUCLEOTIDE SEQUENCE</scope>
</reference>
<evidence type="ECO:0000313" key="2">
    <source>
        <dbReference type="EMBL" id="CAI0427716.1"/>
    </source>
</evidence>
<dbReference type="PANTHER" id="PTHR32278:SF111">
    <property type="entry name" value="F-BOX PROTEIN PP2-B12-RELATED"/>
    <property type="match status" value="1"/>
</dbReference>
<feature type="domain" description="F-box" evidence="1">
    <location>
        <begin position="60"/>
        <end position="106"/>
    </location>
</feature>
<comment type="caution">
    <text evidence="2">The sequence shown here is derived from an EMBL/GenBank/DDBJ whole genome shotgun (WGS) entry which is preliminary data.</text>
</comment>
<dbReference type="InterPro" id="IPR001810">
    <property type="entry name" value="F-box_dom"/>
</dbReference>
<evidence type="ECO:0000313" key="3">
    <source>
        <dbReference type="Proteomes" id="UP001154282"/>
    </source>
</evidence>
<dbReference type="Pfam" id="PF00646">
    <property type="entry name" value="F-box"/>
    <property type="match status" value="1"/>
</dbReference>
<dbReference type="AlphaFoldDB" id="A0AAV0L0J1"/>
<dbReference type="CDD" id="cd22162">
    <property type="entry name" value="F-box_AtSKIP3-like"/>
    <property type="match status" value="1"/>
</dbReference>
<organism evidence="2 3">
    <name type="scientific">Linum tenue</name>
    <dbReference type="NCBI Taxonomy" id="586396"/>
    <lineage>
        <taxon>Eukaryota</taxon>
        <taxon>Viridiplantae</taxon>
        <taxon>Streptophyta</taxon>
        <taxon>Embryophyta</taxon>
        <taxon>Tracheophyta</taxon>
        <taxon>Spermatophyta</taxon>
        <taxon>Magnoliopsida</taxon>
        <taxon>eudicotyledons</taxon>
        <taxon>Gunneridae</taxon>
        <taxon>Pentapetalae</taxon>
        <taxon>rosids</taxon>
        <taxon>fabids</taxon>
        <taxon>Malpighiales</taxon>
        <taxon>Linaceae</taxon>
        <taxon>Linum</taxon>
    </lineage>
</organism>
<dbReference type="SMART" id="SM00256">
    <property type="entry name" value="FBOX"/>
    <property type="match status" value="1"/>
</dbReference>
<evidence type="ECO:0000259" key="1">
    <source>
        <dbReference type="PROSITE" id="PS50181"/>
    </source>
</evidence>
<dbReference type="Pfam" id="PF14299">
    <property type="entry name" value="PP2"/>
    <property type="match status" value="1"/>
</dbReference>
<dbReference type="PANTHER" id="PTHR32278">
    <property type="entry name" value="F-BOX DOMAIN-CONTAINING PROTEIN"/>
    <property type="match status" value="1"/>
</dbReference>
<accession>A0AAV0L0J1</accession>
<name>A0AAV0L0J1_9ROSI</name>
<gene>
    <name evidence="2" type="ORF">LITE_LOCUS21315</name>
</gene>
<dbReference type="EMBL" id="CAMGYJ010000006">
    <property type="protein sequence ID" value="CAI0427716.1"/>
    <property type="molecule type" value="Genomic_DNA"/>
</dbReference>
<sequence>MITACNHHHLSFSSSFWQALVFSVDVAIGLPINIPFVITSEKVTQSIPINKEMETERKLPPNINNLPEDCLAEVLSHTGPVESCRLATVSPAFNSASQSSAVWNKFLPPDYRRILTRSSSDAAAAGRDSLSKKQLFFALCQHPVLIDNGSKSFSLDKRTGKKCFMLSARELRIVWGDTPLYWRWNSDHPNSRFGEVAELLDVCWFEIRGKIETQMLSPSTQYAAYLVFKYFPERNSGGGFHRQGFTATVGATGSEEVSKRTVGLEIGTGDRRRHFGRPKGKEELPNERRDGWIEAELGEFFVGDEGEEEEVEMRLKEVVAGPKSGMVVLGMEIRPKH</sequence>
<dbReference type="Gene3D" id="1.20.1280.50">
    <property type="match status" value="1"/>
</dbReference>
<protein>
    <recommendedName>
        <fullName evidence="1">F-box domain-containing protein</fullName>
    </recommendedName>
</protein>
<dbReference type="PROSITE" id="PS50181">
    <property type="entry name" value="FBOX"/>
    <property type="match status" value="1"/>
</dbReference>
<proteinExistence type="predicted"/>
<dbReference type="SUPFAM" id="SSF81383">
    <property type="entry name" value="F-box domain"/>
    <property type="match status" value="1"/>
</dbReference>
<dbReference type="Proteomes" id="UP001154282">
    <property type="component" value="Unassembled WGS sequence"/>
</dbReference>